<dbReference type="Proteomes" id="UP000636949">
    <property type="component" value="Unassembled WGS sequence"/>
</dbReference>
<dbReference type="Gene3D" id="2.40.50.100">
    <property type="match status" value="1"/>
</dbReference>
<keyword evidence="7" id="KW-1133">Transmembrane helix</keyword>
<dbReference type="OrthoDB" id="9775513at2"/>
<evidence type="ECO:0000256" key="5">
    <source>
        <dbReference type="ARBA" id="ARBA00022519"/>
    </source>
</evidence>
<organism evidence="13 14">
    <name type="scientific">Cysteiniphilum litorale</name>
    <dbReference type="NCBI Taxonomy" id="2056700"/>
    <lineage>
        <taxon>Bacteria</taxon>
        <taxon>Pseudomonadati</taxon>
        <taxon>Pseudomonadota</taxon>
        <taxon>Gammaproteobacteria</taxon>
        <taxon>Thiotrichales</taxon>
        <taxon>Fastidiosibacteraceae</taxon>
        <taxon>Cysteiniphilum</taxon>
    </lineage>
</organism>
<dbReference type="PANTHER" id="PTHR30386:SF17">
    <property type="entry name" value="ALKALINE PROTEASE SECRETION PROTEIN APRE"/>
    <property type="match status" value="1"/>
</dbReference>
<dbReference type="PANTHER" id="PTHR30386">
    <property type="entry name" value="MEMBRANE FUSION SUBUNIT OF EMRAB-TOLC MULTIDRUG EFFLUX PUMP"/>
    <property type="match status" value="1"/>
</dbReference>
<evidence type="ECO:0000256" key="2">
    <source>
        <dbReference type="ARBA" id="ARBA00009477"/>
    </source>
</evidence>
<evidence type="ECO:0000256" key="1">
    <source>
        <dbReference type="ARBA" id="ARBA00004377"/>
    </source>
</evidence>
<dbReference type="GO" id="GO:0005886">
    <property type="term" value="C:plasma membrane"/>
    <property type="evidence" value="ECO:0007669"/>
    <property type="project" value="UniProtKB-SubCell"/>
</dbReference>
<reference evidence="13" key="2">
    <citation type="submission" date="2020-09" db="EMBL/GenBank/DDBJ databases">
        <authorList>
            <person name="Sun Q."/>
            <person name="Zhou Y."/>
        </authorList>
    </citation>
    <scope>NUCLEOTIDE SEQUENCE</scope>
    <source>
        <strain evidence="13">CGMCC 1.15758</strain>
    </source>
</reference>
<keyword evidence="10" id="KW-0175">Coiled coil</keyword>
<protein>
    <recommendedName>
        <fullName evidence="9">Membrane fusion protein (MFP) family protein</fullName>
    </recommendedName>
</protein>
<evidence type="ECO:0000256" key="6">
    <source>
        <dbReference type="ARBA" id="ARBA00022692"/>
    </source>
</evidence>
<feature type="domain" description="AprE-like beta-barrel" evidence="12">
    <location>
        <begin position="326"/>
        <end position="412"/>
    </location>
</feature>
<dbReference type="InterPro" id="IPR058781">
    <property type="entry name" value="HH_AprE-like"/>
</dbReference>
<dbReference type="Pfam" id="PF26002">
    <property type="entry name" value="Beta-barrel_AprE"/>
    <property type="match status" value="1"/>
</dbReference>
<keyword evidence="3 9" id="KW-0813">Transport</keyword>
<dbReference type="EMBL" id="BMJS01000010">
    <property type="protein sequence ID" value="GGF96463.1"/>
    <property type="molecule type" value="Genomic_DNA"/>
</dbReference>
<evidence type="ECO:0000313" key="13">
    <source>
        <dbReference type="EMBL" id="GGF96463.1"/>
    </source>
</evidence>
<dbReference type="Pfam" id="PF25994">
    <property type="entry name" value="HH_AprE"/>
    <property type="match status" value="1"/>
</dbReference>
<evidence type="ECO:0000256" key="9">
    <source>
        <dbReference type="RuleBase" id="RU365093"/>
    </source>
</evidence>
<comment type="caution">
    <text evidence="13">The sequence shown here is derived from an EMBL/GenBank/DDBJ whole genome shotgun (WGS) entry which is preliminary data.</text>
</comment>
<gene>
    <name evidence="13" type="primary">prsE2</name>
    <name evidence="13" type="ORF">GCM10010995_12150</name>
</gene>
<evidence type="ECO:0000256" key="10">
    <source>
        <dbReference type="SAM" id="Coils"/>
    </source>
</evidence>
<dbReference type="InterPro" id="IPR058982">
    <property type="entry name" value="Beta-barrel_AprE"/>
</dbReference>
<comment type="similarity">
    <text evidence="2 9">Belongs to the membrane fusion protein (MFP) (TC 8.A.1) family.</text>
</comment>
<evidence type="ECO:0000256" key="3">
    <source>
        <dbReference type="ARBA" id="ARBA00022448"/>
    </source>
</evidence>
<feature type="coiled-coil region" evidence="10">
    <location>
        <begin position="254"/>
        <end position="281"/>
    </location>
</feature>
<dbReference type="NCBIfam" id="TIGR01843">
    <property type="entry name" value="type_I_hlyD"/>
    <property type="match status" value="1"/>
</dbReference>
<dbReference type="SUPFAM" id="SSF111369">
    <property type="entry name" value="HlyD-like secretion proteins"/>
    <property type="match status" value="1"/>
</dbReference>
<keyword evidence="4 9" id="KW-1003">Cell membrane</keyword>
<keyword evidence="6" id="KW-0812">Transmembrane</keyword>
<accession>A0A8J2Z433</accession>
<comment type="subcellular location">
    <subcellularLocation>
        <location evidence="1 9">Cell inner membrane</location>
        <topology evidence="1 9">Single-pass membrane protein</topology>
    </subcellularLocation>
</comment>
<keyword evidence="5 9" id="KW-0997">Cell inner membrane</keyword>
<dbReference type="InterPro" id="IPR010129">
    <property type="entry name" value="T1SS_HlyD"/>
</dbReference>
<name>A0A8J2Z433_9GAMM</name>
<keyword evidence="8" id="KW-0472">Membrane</keyword>
<reference evidence="13" key="1">
    <citation type="journal article" date="2014" name="Int. J. Syst. Evol. Microbiol.">
        <title>Complete genome sequence of Corynebacterium casei LMG S-19264T (=DSM 44701T), isolated from a smear-ripened cheese.</title>
        <authorList>
            <consortium name="US DOE Joint Genome Institute (JGI-PGF)"/>
            <person name="Walter F."/>
            <person name="Albersmeier A."/>
            <person name="Kalinowski J."/>
            <person name="Ruckert C."/>
        </authorList>
    </citation>
    <scope>NUCLEOTIDE SEQUENCE</scope>
    <source>
        <strain evidence="13">CGMCC 1.15758</strain>
    </source>
</reference>
<evidence type="ECO:0000259" key="11">
    <source>
        <dbReference type="Pfam" id="PF25994"/>
    </source>
</evidence>
<evidence type="ECO:0000259" key="12">
    <source>
        <dbReference type="Pfam" id="PF26002"/>
    </source>
</evidence>
<dbReference type="RefSeq" id="WP_117002302.1">
    <property type="nucleotide sequence ID" value="NZ_BMJS01000010.1"/>
</dbReference>
<dbReference type="AlphaFoldDB" id="A0A8J2Z433"/>
<sequence>MKAKLKKIHTLSVISILKKSSINFKIILASLLIIFLISLFFLRLDILVHAKGYLQIKFKNIMLEHATGGTVSKLLVHEGQHVNKGQLLAVIDNSYVSQEYTKNTSSIAMLQLQAARLNAEINQKPFISESIKISGVTQAMFLTEKNVYDSEIDTYKQNEKLAQTTYQEKLDEIKANAIDIEGLKKQKQLISDQVKMIRDLVKEEAASKSALLNQEAEEQKILNQLNTAISRQELLQSQAYEAQLKVTKIHTDFMSDKRNKLLQLEQQLAELQAKQTGISDRKKIENVFSPTNGIIQSIFKSNAGAFIPSGGKLFEISPDNVPIICVLKVLPSDRDKLWVGMPVKISINSISTIGANFLSGTISLISADTKDDNINGNKRPYFEVDVDLNEQDIDSQHIKIYPGMQVDGYIIVGKRTVAQYILKPMLTGANTALTEV</sequence>
<dbReference type="GO" id="GO:0015031">
    <property type="term" value="P:protein transport"/>
    <property type="evidence" value="ECO:0007669"/>
    <property type="project" value="InterPro"/>
</dbReference>
<evidence type="ECO:0000256" key="8">
    <source>
        <dbReference type="ARBA" id="ARBA00023136"/>
    </source>
</evidence>
<feature type="domain" description="AprE-like long alpha-helical hairpin" evidence="11">
    <location>
        <begin position="99"/>
        <end position="280"/>
    </location>
</feature>
<dbReference type="InterPro" id="IPR050739">
    <property type="entry name" value="MFP"/>
</dbReference>
<proteinExistence type="inferred from homology"/>
<dbReference type="PRINTS" id="PR01490">
    <property type="entry name" value="RTXTOXIND"/>
</dbReference>
<keyword evidence="14" id="KW-1185">Reference proteome</keyword>
<evidence type="ECO:0000256" key="7">
    <source>
        <dbReference type="ARBA" id="ARBA00022989"/>
    </source>
</evidence>
<evidence type="ECO:0000313" key="14">
    <source>
        <dbReference type="Proteomes" id="UP000636949"/>
    </source>
</evidence>
<evidence type="ECO:0000256" key="4">
    <source>
        <dbReference type="ARBA" id="ARBA00022475"/>
    </source>
</evidence>